<sequence>MAAKVLYEKAQMIDPDANKACNMGLCLINRTRYNEARSVLEDVLYGRIPGSEDGRTRKRAEELLLELESKQPQPDLSDLLGLNLDEELLMGLRRW</sequence>
<dbReference type="EMBL" id="JBCGBO010000003">
    <property type="protein sequence ID" value="KAK9215717.1"/>
    <property type="molecule type" value="Genomic_DNA"/>
</dbReference>
<keyword evidence="3" id="KW-0802">TPR repeat</keyword>
<name>A0AAP0QYA7_9ROSI</name>
<evidence type="ECO:0000256" key="4">
    <source>
        <dbReference type="ARBA" id="ARBA00023054"/>
    </source>
</evidence>
<keyword evidence="4" id="KW-0175">Coiled coil</keyword>
<proteinExistence type="predicted"/>
<evidence type="ECO:0000256" key="3">
    <source>
        <dbReference type="ARBA" id="ARBA00022803"/>
    </source>
</evidence>
<dbReference type="PANTHER" id="PTHR36326">
    <property type="entry name" value="PROTEIN POLLENLESS 3-LIKE 2"/>
    <property type="match status" value="1"/>
</dbReference>
<keyword evidence="7" id="KW-1185">Reference proteome</keyword>
<gene>
    <name evidence="6" type="ORF">WN944_007723</name>
</gene>
<keyword evidence="2" id="KW-0677">Repeat</keyword>
<evidence type="ECO:0000256" key="5">
    <source>
        <dbReference type="ARBA" id="ARBA00023242"/>
    </source>
</evidence>
<dbReference type="Proteomes" id="UP001428341">
    <property type="component" value="Unassembled WGS sequence"/>
</dbReference>
<protein>
    <submittedName>
        <fullName evidence="6">Uncharacterized protein</fullName>
    </submittedName>
</protein>
<reference evidence="6 7" key="1">
    <citation type="submission" date="2024-05" db="EMBL/GenBank/DDBJ databases">
        <title>Haplotype-resolved chromosome-level genome assembly of Huyou (Citrus changshanensis).</title>
        <authorList>
            <person name="Miao C."/>
            <person name="Chen W."/>
            <person name="Wu Y."/>
            <person name="Wang L."/>
            <person name="Zhao S."/>
            <person name="Grierson D."/>
            <person name="Xu C."/>
            <person name="Chen K."/>
        </authorList>
    </citation>
    <scope>NUCLEOTIDE SEQUENCE [LARGE SCALE GENOMIC DNA]</scope>
    <source>
        <strain evidence="6">01-14</strain>
        <tissue evidence="6">Leaf</tissue>
    </source>
</reference>
<evidence type="ECO:0000313" key="6">
    <source>
        <dbReference type="EMBL" id="KAK9215717.1"/>
    </source>
</evidence>
<dbReference type="GO" id="GO:0005634">
    <property type="term" value="C:nucleus"/>
    <property type="evidence" value="ECO:0007669"/>
    <property type="project" value="UniProtKB-SubCell"/>
</dbReference>
<evidence type="ECO:0000256" key="2">
    <source>
        <dbReference type="ARBA" id="ARBA00022737"/>
    </source>
</evidence>
<evidence type="ECO:0000313" key="7">
    <source>
        <dbReference type="Proteomes" id="UP001428341"/>
    </source>
</evidence>
<accession>A0AAP0QYA7</accession>
<dbReference type="InterPro" id="IPR044961">
    <property type="entry name" value="MS5/SDI1"/>
</dbReference>
<dbReference type="PANTHER" id="PTHR36326:SF14">
    <property type="entry name" value="PROTEIN SULFUR DEFICIENCY-INDUCED 1"/>
    <property type="match status" value="1"/>
</dbReference>
<keyword evidence="5" id="KW-0539">Nucleus</keyword>
<organism evidence="6 7">
    <name type="scientific">Citrus x changshan-huyou</name>
    <dbReference type="NCBI Taxonomy" id="2935761"/>
    <lineage>
        <taxon>Eukaryota</taxon>
        <taxon>Viridiplantae</taxon>
        <taxon>Streptophyta</taxon>
        <taxon>Embryophyta</taxon>
        <taxon>Tracheophyta</taxon>
        <taxon>Spermatophyta</taxon>
        <taxon>Magnoliopsida</taxon>
        <taxon>eudicotyledons</taxon>
        <taxon>Gunneridae</taxon>
        <taxon>Pentapetalae</taxon>
        <taxon>rosids</taxon>
        <taxon>malvids</taxon>
        <taxon>Sapindales</taxon>
        <taxon>Rutaceae</taxon>
        <taxon>Aurantioideae</taxon>
        <taxon>Citrus</taxon>
    </lineage>
</organism>
<comment type="subcellular location">
    <subcellularLocation>
        <location evidence="1">Nucleus</location>
    </subcellularLocation>
</comment>
<dbReference type="AlphaFoldDB" id="A0AAP0QYA7"/>
<comment type="caution">
    <text evidence="6">The sequence shown here is derived from an EMBL/GenBank/DDBJ whole genome shotgun (WGS) entry which is preliminary data.</text>
</comment>
<evidence type="ECO:0000256" key="1">
    <source>
        <dbReference type="ARBA" id="ARBA00004123"/>
    </source>
</evidence>